<evidence type="ECO:0000256" key="7">
    <source>
        <dbReference type="ARBA" id="ARBA00023316"/>
    </source>
</evidence>
<dbReference type="GO" id="GO:0071555">
    <property type="term" value="P:cell wall organization"/>
    <property type="evidence" value="ECO:0007669"/>
    <property type="project" value="UniProtKB-KW"/>
</dbReference>
<keyword evidence="6 11" id="KW-0472">Membrane</keyword>
<feature type="active site" evidence="8">
    <location>
        <position position="459"/>
    </location>
</feature>
<dbReference type="Proteomes" id="UP001157006">
    <property type="component" value="Chromosome 1S"/>
</dbReference>
<dbReference type="EMBL" id="OX451735">
    <property type="protein sequence ID" value="CAI8592791.1"/>
    <property type="molecule type" value="Genomic_DNA"/>
</dbReference>
<evidence type="ECO:0008006" key="14">
    <source>
        <dbReference type="Google" id="ProtNLM"/>
    </source>
</evidence>
<reference evidence="12 13" key="1">
    <citation type="submission" date="2023-01" db="EMBL/GenBank/DDBJ databases">
        <authorList>
            <person name="Kreplak J."/>
        </authorList>
    </citation>
    <scope>NUCLEOTIDE SEQUENCE [LARGE SCALE GENOMIC DNA]</scope>
</reference>
<feature type="transmembrane region" description="Helical" evidence="11">
    <location>
        <begin position="683"/>
        <end position="701"/>
    </location>
</feature>
<dbReference type="SUPFAM" id="SSF53448">
    <property type="entry name" value="Nucleotide-diphospho-sugar transferases"/>
    <property type="match status" value="1"/>
</dbReference>
<name>A0AAV0Z459_VICFA</name>
<dbReference type="AlphaFoldDB" id="A0AAV0Z459"/>
<keyword evidence="13" id="KW-1185">Reference proteome</keyword>
<evidence type="ECO:0000313" key="13">
    <source>
        <dbReference type="Proteomes" id="UP001157006"/>
    </source>
</evidence>
<organism evidence="12 13">
    <name type="scientific">Vicia faba</name>
    <name type="common">Broad bean</name>
    <name type="synonym">Faba vulgaris</name>
    <dbReference type="NCBI Taxonomy" id="3906"/>
    <lineage>
        <taxon>Eukaryota</taxon>
        <taxon>Viridiplantae</taxon>
        <taxon>Streptophyta</taxon>
        <taxon>Embryophyta</taxon>
        <taxon>Tracheophyta</taxon>
        <taxon>Spermatophyta</taxon>
        <taxon>Magnoliopsida</taxon>
        <taxon>eudicotyledons</taxon>
        <taxon>Gunneridae</taxon>
        <taxon>Pentapetalae</taxon>
        <taxon>rosids</taxon>
        <taxon>fabids</taxon>
        <taxon>Fabales</taxon>
        <taxon>Fabaceae</taxon>
        <taxon>Papilionoideae</taxon>
        <taxon>50 kb inversion clade</taxon>
        <taxon>NPAAA clade</taxon>
        <taxon>Hologalegina</taxon>
        <taxon>IRL clade</taxon>
        <taxon>Fabeae</taxon>
        <taxon>Vicia</taxon>
    </lineage>
</organism>
<dbReference type="Gene3D" id="3.90.550.10">
    <property type="entry name" value="Spore Coat Polysaccharide Biosynthesis Protein SpsA, Chain A"/>
    <property type="match status" value="1"/>
</dbReference>
<keyword evidence="3" id="KW-0808">Transferase</keyword>
<keyword evidence="5 11" id="KW-1133">Transmembrane helix</keyword>
<feature type="binding site" evidence="9">
    <location>
        <position position="136"/>
    </location>
    <ligand>
        <name>UDP-alpha-D-glucose</name>
        <dbReference type="ChEBI" id="CHEBI:58885"/>
    </ligand>
</feature>
<evidence type="ECO:0000256" key="11">
    <source>
        <dbReference type="SAM" id="Phobius"/>
    </source>
</evidence>
<dbReference type="GO" id="GO:0016760">
    <property type="term" value="F:cellulose synthase (UDP-forming) activity"/>
    <property type="evidence" value="ECO:0007669"/>
    <property type="project" value="InterPro"/>
</dbReference>
<keyword evidence="4 11" id="KW-0812">Transmembrane</keyword>
<feature type="binding site" evidence="9">
    <location>
        <position position="107"/>
    </location>
    <ligand>
        <name>UDP-alpha-D-glucose</name>
        <dbReference type="ChEBI" id="CHEBI:58885"/>
    </ligand>
</feature>
<evidence type="ECO:0000256" key="6">
    <source>
        <dbReference type="ARBA" id="ARBA00023136"/>
    </source>
</evidence>
<dbReference type="InterPro" id="IPR029044">
    <property type="entry name" value="Nucleotide-diphossugar_trans"/>
</dbReference>
<feature type="transmembrane region" description="Helical" evidence="11">
    <location>
        <begin position="649"/>
        <end position="671"/>
    </location>
</feature>
<dbReference type="PANTHER" id="PTHR13301">
    <property type="entry name" value="X-BOX TRANSCRIPTION FACTOR-RELATED"/>
    <property type="match status" value="1"/>
</dbReference>
<evidence type="ECO:0000256" key="5">
    <source>
        <dbReference type="ARBA" id="ARBA00022989"/>
    </source>
</evidence>
<proteinExistence type="predicted"/>
<accession>A0AAV0Z459</accession>
<evidence type="ECO:0000256" key="3">
    <source>
        <dbReference type="ARBA" id="ARBA00022679"/>
    </source>
</evidence>
<feature type="transmembrane region" description="Helical" evidence="11">
    <location>
        <begin position="45"/>
        <end position="65"/>
    </location>
</feature>
<keyword evidence="2" id="KW-0328">Glycosyltransferase</keyword>
<evidence type="ECO:0000256" key="10">
    <source>
        <dbReference type="PIRSR" id="PIRSR605150-3"/>
    </source>
</evidence>
<feature type="transmembrane region" description="Helical" evidence="11">
    <location>
        <begin position="609"/>
        <end position="629"/>
    </location>
</feature>
<dbReference type="GO" id="GO:0012505">
    <property type="term" value="C:endomembrane system"/>
    <property type="evidence" value="ECO:0007669"/>
    <property type="project" value="UniProtKB-SubCell"/>
</dbReference>
<evidence type="ECO:0000256" key="9">
    <source>
        <dbReference type="PIRSR" id="PIRSR605150-2"/>
    </source>
</evidence>
<evidence type="ECO:0000256" key="2">
    <source>
        <dbReference type="ARBA" id="ARBA00022676"/>
    </source>
</evidence>
<dbReference type="GO" id="GO:0016020">
    <property type="term" value="C:membrane"/>
    <property type="evidence" value="ECO:0007669"/>
    <property type="project" value="InterPro"/>
</dbReference>
<protein>
    <recommendedName>
        <fullName evidence="14">Cellulose synthase-like protein H1</fullName>
    </recommendedName>
</protein>
<dbReference type="Pfam" id="PF03552">
    <property type="entry name" value="Cellulose_synt"/>
    <property type="match status" value="2"/>
</dbReference>
<evidence type="ECO:0000256" key="8">
    <source>
        <dbReference type="PIRSR" id="PIRSR605150-1"/>
    </source>
</evidence>
<feature type="transmembrane region" description="Helical" evidence="11">
    <location>
        <begin position="713"/>
        <end position="732"/>
    </location>
</feature>
<gene>
    <name evidence="12" type="ORF">VFH_I058840</name>
</gene>
<dbReference type="InterPro" id="IPR005150">
    <property type="entry name" value="Cellulose_synth"/>
</dbReference>
<evidence type="ECO:0000256" key="1">
    <source>
        <dbReference type="ARBA" id="ARBA00004127"/>
    </source>
</evidence>
<feature type="active site" evidence="8">
    <location>
        <position position="136"/>
    </location>
</feature>
<comment type="subcellular location">
    <subcellularLocation>
        <location evidence="1">Endomembrane system</location>
        <topology evidence="1">Multi-pass membrane protein</topology>
    </subcellularLocation>
</comment>
<keyword evidence="7" id="KW-0961">Cell wall biogenesis/degradation</keyword>
<evidence type="ECO:0000256" key="4">
    <source>
        <dbReference type="ARBA" id="ARBA00022692"/>
    </source>
</evidence>
<dbReference type="GO" id="GO:0030244">
    <property type="term" value="P:cellulose biosynthetic process"/>
    <property type="evidence" value="ECO:0007669"/>
    <property type="project" value="InterPro"/>
</dbReference>
<feature type="binding site" evidence="10">
    <location>
        <position position="293"/>
    </location>
    <ligand>
        <name>Mn(2+)</name>
        <dbReference type="ChEBI" id="CHEBI:29035"/>
    </ligand>
</feature>
<feature type="binding site" evidence="10">
    <location>
        <position position="269"/>
    </location>
    <ligand>
        <name>Mn(2+)</name>
        <dbReference type="ChEBI" id="CHEBI:29035"/>
    </ligand>
</feature>
<sequence length="738" mass="83979">MGNENTLPLYDKIWLKYTFSRVMDSFTLFFLLLLLGYRIFYDKNYSIPCVLALLCESWFTFTWILTMNTKWSPTRTITHLDRLMLRVSESELPALDLFVTTADPVLEPPIITVNTVLSLLALDYPSNKLACYVSDDACSPLTFYALQEAAKFAEIWVPFCKKYNIQCRAPFRYFSDEDNVSKKEDSPEFYQDWLRMKEEYGFLKGKIENAAQNSVPLVGEWAIFSSIKPTNHSAIIKVLWENKENLIDVLPHLIYISREKRPEQSHQYKAGAMNVLTRVSGLMTNAPFILNLDCDMHVNNPKIALHAMCIFLDSKGEKEVAFVQCPQQFYDGLRDDPFGNQLVALFVYMGGGYGGLQGIFYAGTNCFHRRKVFYGLCPSHYIQNGKNGGGVTNEMEATFGTSKRFIESATHTLEGKMLTLNDNLCNSLEDATKVASCGFEHDTAWGKQVGWLYGSTSEDILTSLNIHARGWRSEMCSSDPIAFKGCSPQDNIVNMIQQKRWVSGLSDILLSKHNPIFGFLYGKIQFRQALGYVWFMSWGVRSVPEICYAVLPAYCIITNSSFMPKKIWIHTSLFVIYNMSTLSESLKTGLSIRTWWNNQKMMRITTMSAWFFGFLAILLKLLQISKPVFEITKKHESSSSDGRFSFNESPIFLPSTTILFVQLTSLVTSLFRWSLRVGSEVGYGYGEVLCSAYLVACYLPFLKGLFRTGKHGIPLSIIFKSAILSFLFVHLCKLTIIV</sequence>
<feature type="transmembrane region" description="Helical" evidence="11">
    <location>
        <begin position="21"/>
        <end position="39"/>
    </location>
</feature>
<evidence type="ECO:0000313" key="12">
    <source>
        <dbReference type="EMBL" id="CAI8592791.1"/>
    </source>
</evidence>